<dbReference type="InterPro" id="IPR013785">
    <property type="entry name" value="Aldolase_TIM"/>
</dbReference>
<keyword evidence="11" id="KW-0999">Mitochondrion inner membrane</keyword>
<comment type="catalytic activity">
    <reaction evidence="10 11">
        <text>(S)-dihydroorotate + a quinone = orotate + a quinol</text>
        <dbReference type="Rhea" id="RHEA:30187"/>
        <dbReference type="ChEBI" id="CHEBI:24646"/>
        <dbReference type="ChEBI" id="CHEBI:30839"/>
        <dbReference type="ChEBI" id="CHEBI:30864"/>
        <dbReference type="ChEBI" id="CHEBI:132124"/>
        <dbReference type="EC" id="1.3.5.2"/>
    </reaction>
</comment>
<comment type="cofactor">
    <cofactor evidence="11">
        <name>FMN</name>
        <dbReference type="ChEBI" id="CHEBI:58210"/>
    </cofactor>
    <text evidence="11">Binds 1 FMN per subunit.</text>
</comment>
<evidence type="ECO:0000256" key="4">
    <source>
        <dbReference type="ARBA" id="ARBA00012791"/>
    </source>
</evidence>
<keyword evidence="6 11" id="KW-0285">Flavoprotein</keyword>
<dbReference type="InterPro" id="IPR005720">
    <property type="entry name" value="Dihydroorotate_DH_cat"/>
</dbReference>
<feature type="domain" description="Dihydroorotate dehydrogenase catalytic" evidence="13">
    <location>
        <begin position="109"/>
        <end position="433"/>
    </location>
</feature>
<dbReference type="GO" id="GO:0005743">
    <property type="term" value="C:mitochondrial inner membrane"/>
    <property type="evidence" value="ECO:0007669"/>
    <property type="project" value="UniProtKB-SubCell"/>
</dbReference>
<dbReference type="Gene3D" id="3.20.20.70">
    <property type="entry name" value="Aldolase class I"/>
    <property type="match status" value="1"/>
</dbReference>
<evidence type="ECO:0000313" key="15">
    <source>
        <dbReference type="Proteomes" id="UP001212997"/>
    </source>
</evidence>
<dbReference type="NCBIfam" id="TIGR01036">
    <property type="entry name" value="pyrD_sub2"/>
    <property type="match status" value="1"/>
</dbReference>
<comment type="pathway">
    <text evidence="2 11">Pyrimidine metabolism; UMP biosynthesis via de novo pathway; orotate from (S)-dihydroorotate (quinone route): step 1/1.</text>
</comment>
<evidence type="ECO:0000256" key="12">
    <source>
        <dbReference type="SAM" id="MobiDB-lite"/>
    </source>
</evidence>
<keyword evidence="11" id="KW-0496">Mitochondrion</keyword>
<keyword evidence="15" id="KW-1185">Reference proteome</keyword>
<dbReference type="Proteomes" id="UP001212997">
    <property type="component" value="Unassembled WGS sequence"/>
</dbReference>
<sequence>MSFRLLSGRQIFSSRPAFSFTRAIPRRHASTGSSLTSSPLRTGLYATVFTLATGVFAVYYFDSRSAIHRYFLTPLLRYSLDAETGHKFAVRVLRSGLGPRDTQIDDERLKVELWGQEIANPVGLAAGFDKEGEAIDGLFNLGFSWVEIGSVTPKPQPGNPKPRVFHLPSDSGLINRYGFPSEGHIAVLNRLLARIPAFSSATTTTGNNEPSASVGGETPASLRPGNLLAVNLGKNKSSPPDSISDFVAGVKTFAPYADVLVINVSSPNTPGLRGLQTRSLLEELLAGVIKTRDETVSTTSTHRKPKIVLKIAPDLTEQDIIDIAQVVRTSSVDGVIVSNTTTSRPDSLSHPNKIQQGGLSGSPLKPLSLKALKTLRTHLPSEIPLIGCGGISSGSDALDYAKSGATFVQVYTGFGYDGAGACRRIKDELTDLLKAEGTSWMGVVKRATEELSFKQEEDKGDVGTLIKEAEELKRLLDTFGERIGQMDSVAATS</sequence>
<dbReference type="PROSITE" id="PS00911">
    <property type="entry name" value="DHODEHASE_1"/>
    <property type="match status" value="1"/>
</dbReference>
<evidence type="ECO:0000256" key="1">
    <source>
        <dbReference type="ARBA" id="ARBA00004370"/>
    </source>
</evidence>
<dbReference type="PROSITE" id="PS00912">
    <property type="entry name" value="DHODEHASE_2"/>
    <property type="match status" value="1"/>
</dbReference>
<dbReference type="InterPro" id="IPR050074">
    <property type="entry name" value="DHO_dehydrogenase"/>
</dbReference>
<gene>
    <name evidence="14" type="ORF">NLI96_g9157</name>
</gene>
<dbReference type="GO" id="GO:0009220">
    <property type="term" value="P:pyrimidine ribonucleotide biosynthetic process"/>
    <property type="evidence" value="ECO:0007669"/>
    <property type="project" value="TreeGrafter"/>
</dbReference>
<organism evidence="14 15">
    <name type="scientific">Meripilus lineatus</name>
    <dbReference type="NCBI Taxonomy" id="2056292"/>
    <lineage>
        <taxon>Eukaryota</taxon>
        <taxon>Fungi</taxon>
        <taxon>Dikarya</taxon>
        <taxon>Basidiomycota</taxon>
        <taxon>Agaricomycotina</taxon>
        <taxon>Agaricomycetes</taxon>
        <taxon>Polyporales</taxon>
        <taxon>Meripilaceae</taxon>
        <taxon>Meripilus</taxon>
    </lineage>
</organism>
<dbReference type="PANTHER" id="PTHR48109">
    <property type="entry name" value="DIHYDROOROTATE DEHYDROGENASE (QUINONE), MITOCHONDRIAL-RELATED"/>
    <property type="match status" value="1"/>
</dbReference>
<keyword evidence="8 11" id="KW-0560">Oxidoreductase</keyword>
<keyword evidence="7 11" id="KW-0288">FMN</keyword>
<dbReference type="SUPFAM" id="SSF51395">
    <property type="entry name" value="FMN-linked oxidoreductases"/>
    <property type="match status" value="1"/>
</dbReference>
<evidence type="ECO:0000256" key="10">
    <source>
        <dbReference type="ARBA" id="ARBA00048639"/>
    </source>
</evidence>
<reference evidence="14" key="1">
    <citation type="submission" date="2022-07" db="EMBL/GenBank/DDBJ databases">
        <title>Genome Sequence of Physisporinus lineatus.</title>
        <authorList>
            <person name="Buettner E."/>
        </authorList>
    </citation>
    <scope>NUCLEOTIDE SEQUENCE</scope>
    <source>
        <strain evidence="14">VT162</strain>
    </source>
</reference>
<dbReference type="NCBIfam" id="NF003645">
    <property type="entry name" value="PRK05286.1-2"/>
    <property type="match status" value="1"/>
</dbReference>
<comment type="similarity">
    <text evidence="3 11">Belongs to the dihydroorotate dehydrogenase family. Type 2 subfamily.</text>
</comment>
<evidence type="ECO:0000256" key="5">
    <source>
        <dbReference type="ARBA" id="ARBA00017599"/>
    </source>
</evidence>
<dbReference type="InterPro" id="IPR005719">
    <property type="entry name" value="Dihydroorotate_DH_2"/>
</dbReference>
<dbReference type="InterPro" id="IPR001295">
    <property type="entry name" value="Dihydroorotate_DH_CS"/>
</dbReference>
<dbReference type="GO" id="GO:0006207">
    <property type="term" value="P:'de novo' pyrimidine nucleobase biosynthetic process"/>
    <property type="evidence" value="ECO:0007669"/>
    <property type="project" value="InterPro"/>
</dbReference>
<feature type="compositionally biased region" description="Polar residues" evidence="12">
    <location>
        <begin position="201"/>
        <end position="211"/>
    </location>
</feature>
<evidence type="ECO:0000256" key="9">
    <source>
        <dbReference type="ARBA" id="ARBA00023136"/>
    </source>
</evidence>
<accession>A0AAD5YFK8</accession>
<evidence type="ECO:0000256" key="8">
    <source>
        <dbReference type="ARBA" id="ARBA00023002"/>
    </source>
</evidence>
<evidence type="ECO:0000313" key="14">
    <source>
        <dbReference type="EMBL" id="KAJ3479299.1"/>
    </source>
</evidence>
<dbReference type="NCBIfam" id="NF003652">
    <property type="entry name" value="PRK05286.2-5"/>
    <property type="match status" value="1"/>
</dbReference>
<evidence type="ECO:0000256" key="2">
    <source>
        <dbReference type="ARBA" id="ARBA00005161"/>
    </source>
</evidence>
<dbReference type="EC" id="1.3.5.2" evidence="4 11"/>
<dbReference type="AlphaFoldDB" id="A0AAD5YFK8"/>
<evidence type="ECO:0000259" key="13">
    <source>
        <dbReference type="Pfam" id="PF01180"/>
    </source>
</evidence>
<comment type="subcellular location">
    <subcellularLocation>
        <location evidence="1">Membrane</location>
    </subcellularLocation>
    <subcellularLocation>
        <location evidence="11">Mitochondrion inner membrane</location>
        <topology evidence="11">Single-pass membrane protein</topology>
    </subcellularLocation>
</comment>
<protein>
    <recommendedName>
        <fullName evidence="5 11">Dihydroorotate dehydrogenase (quinone), mitochondrial</fullName>
        <shortName evidence="11">DHOdehase</shortName>
        <ecNumber evidence="4 11">1.3.5.2</ecNumber>
    </recommendedName>
</protein>
<evidence type="ECO:0000256" key="7">
    <source>
        <dbReference type="ARBA" id="ARBA00022643"/>
    </source>
</evidence>
<dbReference type="CDD" id="cd04738">
    <property type="entry name" value="DHOD_2_like"/>
    <property type="match status" value="1"/>
</dbReference>
<dbReference type="PANTHER" id="PTHR48109:SF4">
    <property type="entry name" value="DIHYDROOROTATE DEHYDROGENASE (QUINONE), MITOCHONDRIAL"/>
    <property type="match status" value="1"/>
</dbReference>
<feature type="region of interest" description="Disordered" evidence="12">
    <location>
        <begin position="201"/>
        <end position="220"/>
    </location>
</feature>
<keyword evidence="9" id="KW-0472">Membrane</keyword>
<evidence type="ECO:0000256" key="11">
    <source>
        <dbReference type="RuleBase" id="RU361255"/>
    </source>
</evidence>
<evidence type="ECO:0000256" key="6">
    <source>
        <dbReference type="ARBA" id="ARBA00022630"/>
    </source>
</evidence>
<comment type="caution">
    <text evidence="14">The sequence shown here is derived from an EMBL/GenBank/DDBJ whole genome shotgun (WGS) entry which is preliminary data.</text>
</comment>
<proteinExistence type="inferred from homology"/>
<dbReference type="Pfam" id="PF01180">
    <property type="entry name" value="DHO_dh"/>
    <property type="match status" value="1"/>
</dbReference>
<dbReference type="EMBL" id="JANAWD010000448">
    <property type="protein sequence ID" value="KAJ3479299.1"/>
    <property type="molecule type" value="Genomic_DNA"/>
</dbReference>
<dbReference type="GO" id="GO:0106430">
    <property type="term" value="F:dihydroorotate dehydrogenase (quinone) activity"/>
    <property type="evidence" value="ECO:0007669"/>
    <property type="project" value="UniProtKB-EC"/>
</dbReference>
<evidence type="ECO:0000256" key="3">
    <source>
        <dbReference type="ARBA" id="ARBA00005359"/>
    </source>
</evidence>
<name>A0AAD5YFK8_9APHY</name>